<sequence>MFRYPRCKVTATAGLALLGAVLLSLAPSAGAQDVLERFGERPYTGRVDFHVAPPSGKPSTLYGRGSVHLVRTEPGKATLQLQGKVPDTASQTDLNVSGRYDADGWRSDPGDVQIRIDADGRISGGGASAGRTFHFAGNASPTDLRLEMRVTVAAAENGVPAGTTLTFDYRVARDLPRAAADDGEEGGCRMVMRPIANFGGGMTMAQVPECD</sequence>
<gene>
    <name evidence="3" type="ORF">DNK34_10370</name>
    <name evidence="2" type="ORF">DNK44_07180</name>
</gene>
<comment type="caution">
    <text evidence="2">The sequence shown here is derived from an EMBL/GenBank/DDBJ whole genome shotgun (WGS) entry which is preliminary data.</text>
</comment>
<evidence type="ECO:0000256" key="1">
    <source>
        <dbReference type="SAM" id="SignalP"/>
    </source>
</evidence>
<dbReference type="OrthoDB" id="6933111at2"/>
<accession>A0A4Q9R6S8</accession>
<evidence type="ECO:0000313" key="5">
    <source>
        <dbReference type="Proteomes" id="UP000293172"/>
    </source>
</evidence>
<feature type="chain" id="PRO_5020736944" description="Alginate biosynthesis protein AlgF" evidence="1">
    <location>
        <begin position="32"/>
        <end position="211"/>
    </location>
</feature>
<name>A0A4Q9R6S8_9GAMM</name>
<dbReference type="RefSeq" id="WP_131174658.1">
    <property type="nucleotide sequence ID" value="NZ_QJUL01000007.1"/>
</dbReference>
<organism evidence="2 5">
    <name type="scientific">Phytopseudomonas dryadis</name>
    <dbReference type="NCBI Taxonomy" id="2487520"/>
    <lineage>
        <taxon>Bacteria</taxon>
        <taxon>Pseudomonadati</taxon>
        <taxon>Pseudomonadota</taxon>
        <taxon>Gammaproteobacteria</taxon>
        <taxon>Pseudomonadales</taxon>
        <taxon>Pseudomonadaceae</taxon>
        <taxon>Phytopseudomonas</taxon>
    </lineage>
</organism>
<dbReference type="EMBL" id="QJUM01000010">
    <property type="protein sequence ID" value="TBV06730.1"/>
    <property type="molecule type" value="Genomic_DNA"/>
</dbReference>
<proteinExistence type="predicted"/>
<evidence type="ECO:0000313" key="2">
    <source>
        <dbReference type="EMBL" id="TBU95694.1"/>
    </source>
</evidence>
<protein>
    <recommendedName>
        <fullName evidence="6">Alginate biosynthesis protein AlgF</fullName>
    </recommendedName>
</protein>
<feature type="signal peptide" evidence="1">
    <location>
        <begin position="1"/>
        <end position="31"/>
    </location>
</feature>
<keyword evidence="4" id="KW-1185">Reference proteome</keyword>
<evidence type="ECO:0000313" key="4">
    <source>
        <dbReference type="Proteomes" id="UP000291334"/>
    </source>
</evidence>
<dbReference type="EMBL" id="QJUL01000007">
    <property type="protein sequence ID" value="TBU95694.1"/>
    <property type="molecule type" value="Genomic_DNA"/>
</dbReference>
<evidence type="ECO:0000313" key="3">
    <source>
        <dbReference type="EMBL" id="TBV06730.1"/>
    </source>
</evidence>
<dbReference type="Proteomes" id="UP000293172">
    <property type="component" value="Unassembled WGS sequence"/>
</dbReference>
<keyword evidence="1" id="KW-0732">Signal</keyword>
<reference evidence="4 5" key="1">
    <citation type="submission" date="2018-06" db="EMBL/GenBank/DDBJ databases">
        <title>Three novel Pseudomonas species isolated from symptomatic oak.</title>
        <authorList>
            <person name="Bueno-Gonzalez V."/>
            <person name="Brady C."/>
        </authorList>
    </citation>
    <scope>NUCLEOTIDE SEQUENCE [LARGE SCALE GENOMIC DNA]</scope>
    <source>
        <strain evidence="3 4">P26B</strain>
        <strain evidence="2 5">P6B</strain>
    </source>
</reference>
<dbReference type="AlphaFoldDB" id="A0A4Q9R6S8"/>
<evidence type="ECO:0008006" key="6">
    <source>
        <dbReference type="Google" id="ProtNLM"/>
    </source>
</evidence>
<dbReference type="Proteomes" id="UP000291334">
    <property type="component" value="Unassembled WGS sequence"/>
</dbReference>